<name>A0A318ESP1_9FIRM</name>
<evidence type="ECO:0000313" key="10">
    <source>
        <dbReference type="Proteomes" id="UP000247523"/>
    </source>
</evidence>
<dbReference type="InterPro" id="IPR003661">
    <property type="entry name" value="HisK_dim/P_dom"/>
</dbReference>
<accession>A0A318ESP1</accession>
<keyword evidence="4" id="KW-0597">Phosphoprotein</keyword>
<keyword evidence="5" id="KW-0808">Transferase</keyword>
<dbReference type="GO" id="GO:0000155">
    <property type="term" value="F:phosphorelay sensor kinase activity"/>
    <property type="evidence" value="ECO:0007669"/>
    <property type="project" value="InterPro"/>
</dbReference>
<comment type="subcellular location">
    <subcellularLocation>
        <location evidence="2">Membrane</location>
    </subcellularLocation>
</comment>
<dbReference type="PANTHER" id="PTHR45453:SF1">
    <property type="entry name" value="PHOSPHATE REGULON SENSOR PROTEIN PHOR"/>
    <property type="match status" value="1"/>
</dbReference>
<comment type="catalytic activity">
    <reaction evidence="1">
        <text>ATP + protein L-histidine = ADP + protein N-phospho-L-histidine.</text>
        <dbReference type="EC" id="2.7.13.3"/>
    </reaction>
</comment>
<gene>
    <name evidence="9" type="ORF">C8E03_103134</name>
</gene>
<dbReference type="Pfam" id="PF02518">
    <property type="entry name" value="HATPase_c"/>
    <property type="match status" value="1"/>
</dbReference>
<organism evidence="9 10">
    <name type="scientific">Lachnotalea glycerini</name>
    <dbReference type="NCBI Taxonomy" id="1763509"/>
    <lineage>
        <taxon>Bacteria</taxon>
        <taxon>Bacillati</taxon>
        <taxon>Bacillota</taxon>
        <taxon>Clostridia</taxon>
        <taxon>Lachnospirales</taxon>
        <taxon>Lachnospiraceae</taxon>
        <taxon>Lachnotalea</taxon>
    </lineage>
</organism>
<feature type="domain" description="Histidine kinase" evidence="8">
    <location>
        <begin position="85"/>
        <end position="299"/>
    </location>
</feature>
<dbReference type="CDD" id="cd00075">
    <property type="entry name" value="HATPase"/>
    <property type="match status" value="1"/>
</dbReference>
<evidence type="ECO:0000256" key="6">
    <source>
        <dbReference type="ARBA" id="ARBA00022777"/>
    </source>
</evidence>
<dbReference type="PRINTS" id="PR00344">
    <property type="entry name" value="BCTRLSENSOR"/>
</dbReference>
<keyword evidence="7" id="KW-0902">Two-component regulatory system</keyword>
<dbReference type="InterPro" id="IPR036890">
    <property type="entry name" value="HATPase_C_sf"/>
</dbReference>
<keyword evidence="6 9" id="KW-0418">Kinase</keyword>
<dbReference type="EMBL" id="QICS01000003">
    <property type="protein sequence ID" value="PXV91577.1"/>
    <property type="molecule type" value="Genomic_DNA"/>
</dbReference>
<evidence type="ECO:0000256" key="4">
    <source>
        <dbReference type="ARBA" id="ARBA00022553"/>
    </source>
</evidence>
<dbReference type="Pfam" id="PF00512">
    <property type="entry name" value="HisKA"/>
    <property type="match status" value="1"/>
</dbReference>
<dbReference type="Gene3D" id="1.10.287.130">
    <property type="match status" value="1"/>
</dbReference>
<dbReference type="InterPro" id="IPR003594">
    <property type="entry name" value="HATPase_dom"/>
</dbReference>
<dbReference type="AlphaFoldDB" id="A0A318ESP1"/>
<dbReference type="EC" id="2.7.13.3" evidence="3"/>
<evidence type="ECO:0000256" key="5">
    <source>
        <dbReference type="ARBA" id="ARBA00022679"/>
    </source>
</evidence>
<dbReference type="InterPro" id="IPR005467">
    <property type="entry name" value="His_kinase_dom"/>
</dbReference>
<dbReference type="SUPFAM" id="SSF55874">
    <property type="entry name" value="ATPase domain of HSP90 chaperone/DNA topoisomerase II/histidine kinase"/>
    <property type="match status" value="1"/>
</dbReference>
<reference evidence="9 10" key="1">
    <citation type="submission" date="2018-05" db="EMBL/GenBank/DDBJ databases">
        <title>Genomic Encyclopedia of Type Strains, Phase IV (KMG-IV): sequencing the most valuable type-strain genomes for metagenomic binning, comparative biology and taxonomic classification.</title>
        <authorList>
            <person name="Goeker M."/>
        </authorList>
    </citation>
    <scope>NUCLEOTIDE SEQUENCE [LARGE SCALE GENOMIC DNA]</scope>
    <source>
        <strain evidence="9 10">DSM 28816</strain>
    </source>
</reference>
<dbReference type="InterPro" id="IPR004358">
    <property type="entry name" value="Sig_transdc_His_kin-like_C"/>
</dbReference>
<evidence type="ECO:0000313" key="9">
    <source>
        <dbReference type="EMBL" id="PXV91577.1"/>
    </source>
</evidence>
<dbReference type="PANTHER" id="PTHR45453">
    <property type="entry name" value="PHOSPHATE REGULON SENSOR PROTEIN PHOR"/>
    <property type="match status" value="1"/>
</dbReference>
<evidence type="ECO:0000259" key="8">
    <source>
        <dbReference type="PROSITE" id="PS50109"/>
    </source>
</evidence>
<proteinExistence type="predicted"/>
<dbReference type="RefSeq" id="WP_110290769.1">
    <property type="nucleotide sequence ID" value="NZ_QICS01000003.1"/>
</dbReference>
<dbReference type="InterPro" id="IPR036097">
    <property type="entry name" value="HisK_dim/P_sf"/>
</dbReference>
<dbReference type="SMART" id="SM00388">
    <property type="entry name" value="HisKA"/>
    <property type="match status" value="1"/>
</dbReference>
<dbReference type="Proteomes" id="UP000247523">
    <property type="component" value="Unassembled WGS sequence"/>
</dbReference>
<dbReference type="SMART" id="SM00387">
    <property type="entry name" value="HATPase_c"/>
    <property type="match status" value="1"/>
</dbReference>
<protein>
    <recommendedName>
        <fullName evidence="3">histidine kinase</fullName>
        <ecNumber evidence="3">2.7.13.3</ecNumber>
    </recommendedName>
</protein>
<dbReference type="GO" id="GO:0005886">
    <property type="term" value="C:plasma membrane"/>
    <property type="evidence" value="ECO:0007669"/>
    <property type="project" value="TreeGrafter"/>
</dbReference>
<dbReference type="CDD" id="cd00082">
    <property type="entry name" value="HisKA"/>
    <property type="match status" value="1"/>
</dbReference>
<dbReference type="GO" id="GO:0016036">
    <property type="term" value="P:cellular response to phosphate starvation"/>
    <property type="evidence" value="ECO:0007669"/>
    <property type="project" value="TreeGrafter"/>
</dbReference>
<evidence type="ECO:0000256" key="1">
    <source>
        <dbReference type="ARBA" id="ARBA00000085"/>
    </source>
</evidence>
<comment type="caution">
    <text evidence="9">The sequence shown here is derived from an EMBL/GenBank/DDBJ whole genome shotgun (WGS) entry which is preliminary data.</text>
</comment>
<dbReference type="PROSITE" id="PS50109">
    <property type="entry name" value="HIS_KIN"/>
    <property type="match status" value="1"/>
</dbReference>
<dbReference type="GO" id="GO:0004721">
    <property type="term" value="F:phosphoprotein phosphatase activity"/>
    <property type="evidence" value="ECO:0007669"/>
    <property type="project" value="TreeGrafter"/>
</dbReference>
<sequence>MIWVLVLVCLSLGLLLHLVSMHKKQKELLEAVKGMNQNHYQKLFVKGNCNLSLIALELNEVEQRHQEAICKMNRMEQANKELLTSLSHDVRTPLTSLMGYLEALSQGVVEGEEKQRYIQIARKKSCDIKELVDILFDWFKISSNEMKLYYESIDVCELTRQILITWLPILEKSEICCETSILDQEYFVTIDQGAYTRIVNNIFQNIVEHSECRRMQLSIEQQENQIAIIFEDDGIGIPSEQLEHVFERLYKGNSARSQKSSGLGLCIAKQLTEMMLGSIIVRSIQGQSTVFTVTFPRSIE</sequence>
<evidence type="ECO:0000256" key="7">
    <source>
        <dbReference type="ARBA" id="ARBA00023012"/>
    </source>
</evidence>
<evidence type="ECO:0000256" key="2">
    <source>
        <dbReference type="ARBA" id="ARBA00004370"/>
    </source>
</evidence>
<dbReference type="Gene3D" id="3.30.565.10">
    <property type="entry name" value="Histidine kinase-like ATPase, C-terminal domain"/>
    <property type="match status" value="1"/>
</dbReference>
<evidence type="ECO:0000256" key="3">
    <source>
        <dbReference type="ARBA" id="ARBA00012438"/>
    </source>
</evidence>
<dbReference type="SUPFAM" id="SSF47384">
    <property type="entry name" value="Homodimeric domain of signal transducing histidine kinase"/>
    <property type="match status" value="1"/>
</dbReference>
<dbReference type="InterPro" id="IPR050351">
    <property type="entry name" value="BphY/WalK/GraS-like"/>
</dbReference>